<dbReference type="AlphaFoldDB" id="A0A1E7NE62"/>
<dbReference type="RefSeq" id="WP_030557306.1">
    <property type="nucleotide sequence ID" value="NZ_BMUB01000022.1"/>
</dbReference>
<feature type="chain" id="PRO_5036018444" description="Deoxyribonuclease NucA/NucB domain-containing protein" evidence="1">
    <location>
        <begin position="35"/>
        <end position="428"/>
    </location>
</feature>
<dbReference type="InterPro" id="IPR029476">
    <property type="entry name" value="DNase_NucA_NucB"/>
</dbReference>
<feature type="domain" description="Deoxyribonuclease NucA/NucB" evidence="2">
    <location>
        <begin position="345"/>
        <end position="425"/>
    </location>
</feature>
<dbReference type="Proteomes" id="UP000610124">
    <property type="component" value="Unassembled WGS sequence"/>
</dbReference>
<gene>
    <name evidence="3" type="ORF">GCM10010502_61820</name>
    <name evidence="4" type="ORF">HS99_0017770</name>
</gene>
<organism evidence="4 5">
    <name type="scientific">Kitasatospora aureofaciens</name>
    <name type="common">Streptomyces aureofaciens</name>
    <dbReference type="NCBI Taxonomy" id="1894"/>
    <lineage>
        <taxon>Bacteria</taxon>
        <taxon>Bacillati</taxon>
        <taxon>Actinomycetota</taxon>
        <taxon>Actinomycetes</taxon>
        <taxon>Kitasatosporales</taxon>
        <taxon>Streptomycetaceae</taxon>
        <taxon>Kitasatospora</taxon>
    </lineage>
</organism>
<evidence type="ECO:0000256" key="1">
    <source>
        <dbReference type="SAM" id="SignalP"/>
    </source>
</evidence>
<reference evidence="5" key="4">
    <citation type="submission" date="2016-08" db="EMBL/GenBank/DDBJ databases">
        <title>Sequencing, assembly and comparative genomics of S. aureofaciens ATCC 10762.</title>
        <authorList>
            <person name="Gradnigo J.S."/>
            <person name="Johnson N."/>
            <person name="Somerville G.A."/>
        </authorList>
    </citation>
    <scope>NUCLEOTIDE SEQUENCE [LARGE SCALE GENOMIC DNA]</scope>
    <source>
        <strain evidence="5">ATCC 10762 / DSM 40127 / CCM 3239 / JCM 4008 / LMG 5968 / NBRC 12843 / NCIMB 8234 / A-377</strain>
    </source>
</reference>
<comment type="caution">
    <text evidence="4">The sequence shown here is derived from an EMBL/GenBank/DDBJ whole genome shotgun (WGS) entry which is preliminary data.</text>
</comment>
<protein>
    <recommendedName>
        <fullName evidence="2">Deoxyribonuclease NucA/NucB domain-containing protein</fullName>
    </recommendedName>
</protein>
<reference evidence="3" key="5">
    <citation type="submission" date="2020-09" db="EMBL/GenBank/DDBJ databases">
        <authorList>
            <person name="Sun Q."/>
            <person name="Ohkuma M."/>
        </authorList>
    </citation>
    <scope>NUCLEOTIDE SEQUENCE</scope>
    <source>
        <strain evidence="3">JCM 4434</strain>
    </source>
</reference>
<accession>A0A1E7NE62</accession>
<accession>A0A8H9LV37</accession>
<dbReference type="Proteomes" id="UP000037395">
    <property type="component" value="Unassembled WGS sequence"/>
</dbReference>
<name>A0A1E7NE62_KITAU</name>
<dbReference type="EMBL" id="JPRF03000002">
    <property type="protein sequence ID" value="OEV38962.1"/>
    <property type="molecule type" value="Genomic_DNA"/>
</dbReference>
<sequence>MNARAIHRLLRAASATACAALLAAGTLTASPAVAAQGPNASGFVPTSSVPADQLARFSSIARSPENGAETRAGTAHAAPTPAVADALADDPGLEEECAKHPEADSPTGWIKNRFEMCVHRHYDLVLATPDRSVTLGRLRFDAWVLGFAYDGQRKVDYVVSVKDIIDEPVPGEDSSKWSISQDVNFSGQGSGSVTKPDKQSRVELIGSWKQQPLWTLTYTAPDKGPLYDQGDQQIVKADLTLSMRVTSPNTRTSPWSEFGAAKSNVRFDYAGPVAGKYKGTVFTDGRAELVMKLSDPAVRESALHIKDAQNNPERTFPSFNGKSIPGAKQPLHRLIDRAKQDENRRVAIATCNEVWGDYSGSGLQCDEYPFSSTYEGANQKDSAGNLVNRYSARLIDGKDNGDGGNMIKDVFTINRILDNDPFYVTIVP</sequence>
<feature type="signal peptide" evidence="1">
    <location>
        <begin position="1"/>
        <end position="34"/>
    </location>
</feature>
<dbReference type="EMBL" id="BMUB01000022">
    <property type="protein sequence ID" value="GGU99077.1"/>
    <property type="molecule type" value="Genomic_DNA"/>
</dbReference>
<reference evidence="3" key="1">
    <citation type="journal article" date="2014" name="Int. J. Syst. Evol. Microbiol.">
        <title>Complete genome sequence of Corynebacterium casei LMG S-19264T (=DSM 44701T), isolated from a smear-ripened cheese.</title>
        <authorList>
            <consortium name="US DOE Joint Genome Institute (JGI-PGF)"/>
            <person name="Walter F."/>
            <person name="Albersmeier A."/>
            <person name="Kalinowski J."/>
            <person name="Ruckert C."/>
        </authorList>
    </citation>
    <scope>NUCLEOTIDE SEQUENCE</scope>
    <source>
        <strain evidence="3">JCM 4434</strain>
    </source>
</reference>
<evidence type="ECO:0000313" key="3">
    <source>
        <dbReference type="EMBL" id="GGU99077.1"/>
    </source>
</evidence>
<keyword evidence="1" id="KW-0732">Signal</keyword>
<reference evidence="4 5" key="2">
    <citation type="submission" date="2014-07" db="EMBL/GenBank/DDBJ databases">
        <authorList>
            <person name="Zhang J.E."/>
            <person name="Yang H."/>
            <person name="Guo J."/>
            <person name="Deng Z."/>
            <person name="Luo H."/>
            <person name="Luo M."/>
            <person name="Zhao B."/>
        </authorList>
    </citation>
    <scope>NUCLEOTIDE SEQUENCE [LARGE SCALE GENOMIC DNA]</scope>
    <source>
        <strain evidence="4">ATCC 10762</strain>
        <strain evidence="5">ATCC 10762 / DSM 40127 / CCM 3239 / JCM 4008 / LMG 5968 / NBRC 12843 / NCIMB 8234 / A-377</strain>
    </source>
</reference>
<evidence type="ECO:0000313" key="4">
    <source>
        <dbReference type="EMBL" id="OEV38962.1"/>
    </source>
</evidence>
<evidence type="ECO:0000313" key="5">
    <source>
        <dbReference type="Proteomes" id="UP000037395"/>
    </source>
</evidence>
<evidence type="ECO:0000259" key="2">
    <source>
        <dbReference type="Pfam" id="PF14040"/>
    </source>
</evidence>
<keyword evidence="5" id="KW-1185">Reference proteome</keyword>
<proteinExistence type="predicted"/>
<dbReference type="GeneID" id="97489130"/>
<reference evidence="4" key="3">
    <citation type="submission" date="2016-08" db="EMBL/GenBank/DDBJ databases">
        <title>Sequencing, Assembly and Comparative Genomics of S. aureofaciens ATCC 10762.</title>
        <authorList>
            <person name="Gradnigo J.S."/>
            <person name="Johnson N."/>
            <person name="Somerville G.A."/>
        </authorList>
    </citation>
    <scope>NUCLEOTIDE SEQUENCE [LARGE SCALE GENOMIC DNA]</scope>
    <source>
        <strain evidence="4">ATCC 10762</strain>
    </source>
</reference>
<dbReference type="Pfam" id="PF14040">
    <property type="entry name" value="DNase_NucA_NucB"/>
    <property type="match status" value="1"/>
</dbReference>